<feature type="compositionally biased region" description="Basic and acidic residues" evidence="1">
    <location>
        <begin position="87"/>
        <end position="101"/>
    </location>
</feature>
<reference evidence="2 3" key="1">
    <citation type="submission" date="2017-06" db="EMBL/GenBank/DDBJ databases">
        <title>Ant-infecting Ophiocordyceps genomes reveal a high diversity of potential behavioral manipulation genes and a possible major role for enterotoxins.</title>
        <authorList>
            <person name="De Bekker C."/>
            <person name="Evans H.C."/>
            <person name="Brachmann A."/>
            <person name="Hughes D.P."/>
        </authorList>
    </citation>
    <scope>NUCLEOTIDE SEQUENCE [LARGE SCALE GENOMIC DNA]</scope>
    <source>
        <strain evidence="2 3">1348a</strain>
    </source>
</reference>
<sequence>MTLDNSPRPEVFVHHLLRPDSPTSPSYLPDEPFGDTHSRDSNNGHGESGADTDSLPSVPHSATLRPDTPQQIVSVSAAQVLHPRPHRAFERHPILEAETEGKSMIQATKQDVEAGQQSGNMQDAADSMTDAFEGDEDTNSSRSETLDTTLRAEEDEMWKRFVFNDDEDMSRITLQAKREALQQTTRQLMTELSKQIQSGVENSTHSSSSSKPQSQKRKCPQADEGKEQKQRQQKAKRRCSSRRDKARPDIRAIPDHDDDPIESS</sequence>
<feature type="region of interest" description="Disordered" evidence="1">
    <location>
        <begin position="1"/>
        <end position="152"/>
    </location>
</feature>
<feature type="compositionally biased region" description="Polar residues" evidence="1">
    <location>
        <begin position="105"/>
        <end position="121"/>
    </location>
</feature>
<comment type="caution">
    <text evidence="2">The sequence shown here is derived from an EMBL/GenBank/DDBJ whole genome shotgun (WGS) entry which is preliminary data.</text>
</comment>
<dbReference type="Proteomes" id="UP000224854">
    <property type="component" value="Unassembled WGS sequence"/>
</dbReference>
<feature type="region of interest" description="Disordered" evidence="1">
    <location>
        <begin position="185"/>
        <end position="264"/>
    </location>
</feature>
<feature type="compositionally biased region" description="Basic and acidic residues" evidence="1">
    <location>
        <begin position="241"/>
        <end position="255"/>
    </location>
</feature>
<protein>
    <submittedName>
        <fullName evidence="2">Uncharacterized protein</fullName>
    </submittedName>
</protein>
<accession>A0A2C5XGP1</accession>
<evidence type="ECO:0000313" key="3">
    <source>
        <dbReference type="Proteomes" id="UP000224854"/>
    </source>
</evidence>
<feature type="compositionally biased region" description="Low complexity" evidence="1">
    <location>
        <begin position="198"/>
        <end position="213"/>
    </location>
</feature>
<feature type="compositionally biased region" description="Polar residues" evidence="1">
    <location>
        <begin position="185"/>
        <end position="197"/>
    </location>
</feature>
<evidence type="ECO:0000256" key="1">
    <source>
        <dbReference type="SAM" id="MobiDB-lite"/>
    </source>
</evidence>
<gene>
    <name evidence="2" type="ORF">CDD82_6344</name>
</gene>
<dbReference type="OrthoDB" id="10463729at2759"/>
<feature type="compositionally biased region" description="Basic and acidic residues" evidence="1">
    <location>
        <begin position="220"/>
        <end position="230"/>
    </location>
</feature>
<feature type="compositionally biased region" description="Polar residues" evidence="1">
    <location>
        <begin position="68"/>
        <end position="77"/>
    </location>
</feature>
<keyword evidence="3" id="KW-1185">Reference proteome</keyword>
<dbReference type="EMBL" id="NJEU01000646">
    <property type="protein sequence ID" value="PHH71759.1"/>
    <property type="molecule type" value="Genomic_DNA"/>
</dbReference>
<name>A0A2C5XGP1_9HYPO</name>
<dbReference type="AlphaFoldDB" id="A0A2C5XGP1"/>
<evidence type="ECO:0000313" key="2">
    <source>
        <dbReference type="EMBL" id="PHH71759.1"/>
    </source>
</evidence>
<feature type="compositionally biased region" description="Basic residues" evidence="1">
    <location>
        <begin position="231"/>
        <end position="240"/>
    </location>
</feature>
<organism evidence="2 3">
    <name type="scientific">Ophiocordyceps australis</name>
    <dbReference type="NCBI Taxonomy" id="1399860"/>
    <lineage>
        <taxon>Eukaryota</taxon>
        <taxon>Fungi</taxon>
        <taxon>Dikarya</taxon>
        <taxon>Ascomycota</taxon>
        <taxon>Pezizomycotina</taxon>
        <taxon>Sordariomycetes</taxon>
        <taxon>Hypocreomycetidae</taxon>
        <taxon>Hypocreales</taxon>
        <taxon>Ophiocordycipitaceae</taxon>
        <taxon>Ophiocordyceps</taxon>
    </lineage>
</organism>
<proteinExistence type="predicted"/>